<reference evidence="3" key="1">
    <citation type="submission" date="2021-01" db="UniProtKB">
        <authorList>
            <consortium name="EnsemblMetazoa"/>
        </authorList>
    </citation>
    <scope>IDENTIFICATION</scope>
</reference>
<dbReference type="EnsemblMetazoa" id="CLYHEMT002582.1">
    <property type="protein sequence ID" value="CLYHEMP002582.1"/>
    <property type="gene ID" value="CLYHEMG002582"/>
</dbReference>
<evidence type="ECO:0000313" key="4">
    <source>
        <dbReference type="Proteomes" id="UP000594262"/>
    </source>
</evidence>
<feature type="region of interest" description="Disordered" evidence="2">
    <location>
        <begin position="99"/>
        <end position="119"/>
    </location>
</feature>
<dbReference type="AlphaFoldDB" id="A0A7M5UTZ0"/>
<proteinExistence type="predicted"/>
<evidence type="ECO:0000313" key="3">
    <source>
        <dbReference type="EnsemblMetazoa" id="CLYHEMP002582.1"/>
    </source>
</evidence>
<organism evidence="3 4">
    <name type="scientific">Clytia hemisphaerica</name>
    <dbReference type="NCBI Taxonomy" id="252671"/>
    <lineage>
        <taxon>Eukaryota</taxon>
        <taxon>Metazoa</taxon>
        <taxon>Cnidaria</taxon>
        <taxon>Hydrozoa</taxon>
        <taxon>Hydroidolina</taxon>
        <taxon>Leptothecata</taxon>
        <taxon>Obeliida</taxon>
        <taxon>Clytiidae</taxon>
        <taxon>Clytia</taxon>
    </lineage>
</organism>
<accession>A0A7M5UTZ0</accession>
<evidence type="ECO:0000256" key="2">
    <source>
        <dbReference type="SAM" id="MobiDB-lite"/>
    </source>
</evidence>
<keyword evidence="4" id="KW-1185">Reference proteome</keyword>
<protein>
    <submittedName>
        <fullName evidence="3">Uncharacterized protein</fullName>
    </submittedName>
</protein>
<feature type="compositionally biased region" description="Low complexity" evidence="2">
    <location>
        <begin position="99"/>
        <end position="112"/>
    </location>
</feature>
<feature type="coiled-coil region" evidence="1">
    <location>
        <begin position="167"/>
        <end position="201"/>
    </location>
</feature>
<name>A0A7M5UTZ0_9CNID</name>
<dbReference type="Proteomes" id="UP000594262">
    <property type="component" value="Unplaced"/>
</dbReference>
<keyword evidence="1" id="KW-0175">Coiled coil</keyword>
<evidence type="ECO:0000256" key="1">
    <source>
        <dbReference type="SAM" id="Coils"/>
    </source>
</evidence>
<sequence>MCKQEEMFSCFEIEDCVLVFWNPGQRMIKNIEFSEEEKFVSFLTRDVLKFIDQQNQSKESHQLKTEECKPSQGENFMTWLTDDVFKLLDQKRKRQVSGVTVTQTATKSTQTAPVKPPRNFPARIKQLNDEITYKDWKISDMQWQLDVEKVRLGKKLIHQEMLFLLEKKQTEEMLRTRNEEISKLKEDLEDANEVLYEKNKLIFELTTKSSKSKIKKSFVALLQGISTRRFRSAVTGFFSHRHFRLRRQ</sequence>